<reference evidence="2" key="1">
    <citation type="submission" date="2014-09" db="EMBL/GenBank/DDBJ databases">
        <authorList>
            <person name="Magalhaes I.L.F."/>
            <person name="Oliveira U."/>
            <person name="Santos F.R."/>
            <person name="Vidigal T.H.D.A."/>
            <person name="Brescovit A.D."/>
            <person name="Santos A.J."/>
        </authorList>
    </citation>
    <scope>NUCLEOTIDE SEQUENCE</scope>
    <source>
        <tissue evidence="2">Shoot tissue taken approximately 20 cm above the soil surface</tissue>
    </source>
</reference>
<feature type="compositionally biased region" description="Low complexity" evidence="1">
    <location>
        <begin position="33"/>
        <end position="45"/>
    </location>
</feature>
<dbReference type="AlphaFoldDB" id="A0A0A8YTA1"/>
<sequence length="60" mass="6747">MSEVRRLVFWPGRLRSLCGRELACPREKSQNGSPAWASSSLLAPAGRGERKNQTRPHKQT</sequence>
<proteinExistence type="predicted"/>
<accession>A0A0A8YTA1</accession>
<evidence type="ECO:0000313" key="2">
    <source>
        <dbReference type="EMBL" id="JAD28673.1"/>
    </source>
</evidence>
<reference evidence="2" key="2">
    <citation type="journal article" date="2015" name="Data Brief">
        <title>Shoot transcriptome of the giant reed, Arundo donax.</title>
        <authorList>
            <person name="Barrero R.A."/>
            <person name="Guerrero F.D."/>
            <person name="Moolhuijzen P."/>
            <person name="Goolsby J.A."/>
            <person name="Tidwell J."/>
            <person name="Bellgard S.E."/>
            <person name="Bellgard M.I."/>
        </authorList>
    </citation>
    <scope>NUCLEOTIDE SEQUENCE</scope>
    <source>
        <tissue evidence="2">Shoot tissue taken approximately 20 cm above the soil surface</tissue>
    </source>
</reference>
<feature type="region of interest" description="Disordered" evidence="1">
    <location>
        <begin position="25"/>
        <end position="60"/>
    </location>
</feature>
<evidence type="ECO:0000256" key="1">
    <source>
        <dbReference type="SAM" id="MobiDB-lite"/>
    </source>
</evidence>
<name>A0A0A8YTA1_ARUDO</name>
<dbReference type="EMBL" id="GBRH01269222">
    <property type="protein sequence ID" value="JAD28673.1"/>
    <property type="molecule type" value="Transcribed_RNA"/>
</dbReference>
<protein>
    <submittedName>
        <fullName evidence="2">Uncharacterized protein</fullName>
    </submittedName>
</protein>
<organism evidence="2">
    <name type="scientific">Arundo donax</name>
    <name type="common">Giant reed</name>
    <name type="synonym">Donax arundinaceus</name>
    <dbReference type="NCBI Taxonomy" id="35708"/>
    <lineage>
        <taxon>Eukaryota</taxon>
        <taxon>Viridiplantae</taxon>
        <taxon>Streptophyta</taxon>
        <taxon>Embryophyta</taxon>
        <taxon>Tracheophyta</taxon>
        <taxon>Spermatophyta</taxon>
        <taxon>Magnoliopsida</taxon>
        <taxon>Liliopsida</taxon>
        <taxon>Poales</taxon>
        <taxon>Poaceae</taxon>
        <taxon>PACMAD clade</taxon>
        <taxon>Arundinoideae</taxon>
        <taxon>Arundineae</taxon>
        <taxon>Arundo</taxon>
    </lineage>
</organism>